<dbReference type="EMBL" id="KB294840">
    <property type="protein sequence ID" value="ELU14003.1"/>
    <property type="molecule type" value="Genomic_DNA"/>
</dbReference>
<dbReference type="EMBL" id="AMQN01018742">
    <property type="status" value="NOT_ANNOTATED_CDS"/>
    <property type="molecule type" value="Genomic_DNA"/>
</dbReference>
<dbReference type="EnsemblMetazoa" id="CapteT190049">
    <property type="protein sequence ID" value="CapteP190049"/>
    <property type="gene ID" value="CapteG190049"/>
</dbReference>
<dbReference type="Proteomes" id="UP000014760">
    <property type="component" value="Unassembled WGS sequence"/>
</dbReference>
<organism evidence="1">
    <name type="scientific">Capitella teleta</name>
    <name type="common">Polychaete worm</name>
    <dbReference type="NCBI Taxonomy" id="283909"/>
    <lineage>
        <taxon>Eukaryota</taxon>
        <taxon>Metazoa</taxon>
        <taxon>Spiralia</taxon>
        <taxon>Lophotrochozoa</taxon>
        <taxon>Annelida</taxon>
        <taxon>Polychaeta</taxon>
        <taxon>Sedentaria</taxon>
        <taxon>Scolecida</taxon>
        <taxon>Capitellidae</taxon>
        <taxon>Capitella</taxon>
    </lineage>
</organism>
<dbReference type="HOGENOM" id="CLU_2280079_0_0_1"/>
<dbReference type="AlphaFoldDB" id="R7V559"/>
<gene>
    <name evidence="1" type="ORF">CAPTEDRAFT_190049</name>
</gene>
<name>R7V559_CAPTE</name>
<keyword evidence="3" id="KW-1185">Reference proteome</keyword>
<reference evidence="1 3" key="2">
    <citation type="journal article" date="2013" name="Nature">
        <title>Insights into bilaterian evolution from three spiralian genomes.</title>
        <authorList>
            <person name="Simakov O."/>
            <person name="Marletaz F."/>
            <person name="Cho S.J."/>
            <person name="Edsinger-Gonzales E."/>
            <person name="Havlak P."/>
            <person name="Hellsten U."/>
            <person name="Kuo D.H."/>
            <person name="Larsson T."/>
            <person name="Lv J."/>
            <person name="Arendt D."/>
            <person name="Savage R."/>
            <person name="Osoegawa K."/>
            <person name="de Jong P."/>
            <person name="Grimwood J."/>
            <person name="Chapman J.A."/>
            <person name="Shapiro H."/>
            <person name="Aerts A."/>
            <person name="Otillar R.P."/>
            <person name="Terry A.Y."/>
            <person name="Boore J.L."/>
            <person name="Grigoriev I.V."/>
            <person name="Lindberg D.R."/>
            <person name="Seaver E.C."/>
            <person name="Weisblat D.A."/>
            <person name="Putnam N.H."/>
            <person name="Rokhsar D.S."/>
        </authorList>
    </citation>
    <scope>NUCLEOTIDE SEQUENCE</scope>
    <source>
        <strain evidence="1 3">I ESC-2004</strain>
    </source>
</reference>
<protein>
    <submittedName>
        <fullName evidence="1 2">Uncharacterized protein</fullName>
    </submittedName>
</protein>
<accession>R7V559</accession>
<reference evidence="3" key="1">
    <citation type="submission" date="2012-12" db="EMBL/GenBank/DDBJ databases">
        <authorList>
            <person name="Hellsten U."/>
            <person name="Grimwood J."/>
            <person name="Chapman J.A."/>
            <person name="Shapiro H."/>
            <person name="Aerts A."/>
            <person name="Otillar R.P."/>
            <person name="Terry A.Y."/>
            <person name="Boore J.L."/>
            <person name="Simakov O."/>
            <person name="Marletaz F."/>
            <person name="Cho S.-J."/>
            <person name="Edsinger-Gonzales E."/>
            <person name="Havlak P."/>
            <person name="Kuo D.-H."/>
            <person name="Larsson T."/>
            <person name="Lv J."/>
            <person name="Arendt D."/>
            <person name="Savage R."/>
            <person name="Osoegawa K."/>
            <person name="de Jong P."/>
            <person name="Lindberg D.R."/>
            <person name="Seaver E.C."/>
            <person name="Weisblat D.A."/>
            <person name="Putnam N.H."/>
            <person name="Grigoriev I.V."/>
            <person name="Rokhsar D.S."/>
        </authorList>
    </citation>
    <scope>NUCLEOTIDE SEQUENCE</scope>
    <source>
        <strain evidence="3">I ESC-2004</strain>
    </source>
</reference>
<evidence type="ECO:0000313" key="3">
    <source>
        <dbReference type="Proteomes" id="UP000014760"/>
    </source>
</evidence>
<proteinExistence type="predicted"/>
<sequence length="102" mass="11364">MEIGIQSQQYLEQFPDYPGYRKLSGFPGSGGCLKASGRVSRKVAKAPLLEEYSESSTRQASRKVAKAQLEIADLDVLADKVCKKILDKFANHFIEDRMVDVP</sequence>
<evidence type="ECO:0000313" key="2">
    <source>
        <dbReference type="EnsemblMetazoa" id="CapteP190049"/>
    </source>
</evidence>
<reference evidence="2" key="3">
    <citation type="submission" date="2015-06" db="UniProtKB">
        <authorList>
            <consortium name="EnsemblMetazoa"/>
        </authorList>
    </citation>
    <scope>IDENTIFICATION</scope>
</reference>
<evidence type="ECO:0000313" key="1">
    <source>
        <dbReference type="EMBL" id="ELU14003.1"/>
    </source>
</evidence>